<feature type="transmembrane region" description="Helical" evidence="5">
    <location>
        <begin position="142"/>
        <end position="162"/>
    </location>
</feature>
<feature type="transmembrane region" description="Helical" evidence="5">
    <location>
        <begin position="235"/>
        <end position="253"/>
    </location>
</feature>
<evidence type="ECO:0000256" key="3">
    <source>
        <dbReference type="ARBA" id="ARBA00022989"/>
    </source>
</evidence>
<proteinExistence type="predicted"/>
<evidence type="ECO:0000313" key="7">
    <source>
        <dbReference type="Proteomes" id="UP001596119"/>
    </source>
</evidence>
<keyword evidence="4 5" id="KW-0472">Membrane</keyword>
<name>A0ABW1IHA6_9PSEU</name>
<dbReference type="InterPro" id="IPR000537">
    <property type="entry name" value="UbiA_prenyltransferase"/>
</dbReference>
<protein>
    <submittedName>
        <fullName evidence="6">UbiA family prenyltransferase</fullName>
    </submittedName>
</protein>
<keyword evidence="3 5" id="KW-1133">Transmembrane helix</keyword>
<feature type="transmembrane region" description="Helical" evidence="5">
    <location>
        <begin position="168"/>
        <end position="188"/>
    </location>
</feature>
<feature type="transmembrane region" description="Helical" evidence="5">
    <location>
        <begin position="117"/>
        <end position="135"/>
    </location>
</feature>
<evidence type="ECO:0000256" key="5">
    <source>
        <dbReference type="SAM" id="Phobius"/>
    </source>
</evidence>
<accession>A0ABW1IHA6</accession>
<dbReference type="EMBL" id="JBHSQK010000093">
    <property type="protein sequence ID" value="MFC5952093.1"/>
    <property type="molecule type" value="Genomic_DNA"/>
</dbReference>
<dbReference type="Gene3D" id="1.20.120.1780">
    <property type="entry name" value="UbiA prenyltransferase"/>
    <property type="match status" value="1"/>
</dbReference>
<dbReference type="InterPro" id="IPR044878">
    <property type="entry name" value="UbiA_sf"/>
</dbReference>
<feature type="transmembrane region" description="Helical" evidence="5">
    <location>
        <begin position="45"/>
        <end position="69"/>
    </location>
</feature>
<feature type="transmembrane region" description="Helical" evidence="5">
    <location>
        <begin position="89"/>
        <end position="111"/>
    </location>
</feature>
<keyword evidence="2 5" id="KW-0812">Transmembrane</keyword>
<evidence type="ECO:0000256" key="4">
    <source>
        <dbReference type="ARBA" id="ARBA00023136"/>
    </source>
</evidence>
<organism evidence="6 7">
    <name type="scientific">Pseudonocardia lutea</name>
    <dbReference type="NCBI Taxonomy" id="2172015"/>
    <lineage>
        <taxon>Bacteria</taxon>
        <taxon>Bacillati</taxon>
        <taxon>Actinomycetota</taxon>
        <taxon>Actinomycetes</taxon>
        <taxon>Pseudonocardiales</taxon>
        <taxon>Pseudonocardiaceae</taxon>
        <taxon>Pseudonocardia</taxon>
    </lineage>
</organism>
<gene>
    <name evidence="6" type="ORF">ACFQH9_27895</name>
</gene>
<reference evidence="7" key="1">
    <citation type="journal article" date="2019" name="Int. J. Syst. Evol. Microbiol.">
        <title>The Global Catalogue of Microorganisms (GCM) 10K type strain sequencing project: providing services to taxonomists for standard genome sequencing and annotation.</title>
        <authorList>
            <consortium name="The Broad Institute Genomics Platform"/>
            <consortium name="The Broad Institute Genome Sequencing Center for Infectious Disease"/>
            <person name="Wu L."/>
            <person name="Ma J."/>
        </authorList>
    </citation>
    <scope>NUCLEOTIDE SEQUENCE [LARGE SCALE GENOMIC DNA]</scope>
    <source>
        <strain evidence="7">CGMCC 4.7397</strain>
    </source>
</reference>
<keyword evidence="7" id="KW-1185">Reference proteome</keyword>
<dbReference type="Gene3D" id="1.10.357.140">
    <property type="entry name" value="UbiA prenyltransferase"/>
    <property type="match status" value="1"/>
</dbReference>
<evidence type="ECO:0000313" key="6">
    <source>
        <dbReference type="EMBL" id="MFC5952093.1"/>
    </source>
</evidence>
<evidence type="ECO:0000256" key="2">
    <source>
        <dbReference type="ARBA" id="ARBA00022692"/>
    </source>
</evidence>
<comment type="caution">
    <text evidence="6">The sequence shown here is derived from an EMBL/GenBank/DDBJ whole genome shotgun (WGS) entry which is preliminary data.</text>
</comment>
<dbReference type="RefSeq" id="WP_379570662.1">
    <property type="nucleotide sequence ID" value="NZ_JBHSQK010000093.1"/>
</dbReference>
<comment type="subcellular location">
    <subcellularLocation>
        <location evidence="1">Membrane</location>
        <topology evidence="1">Multi-pass membrane protein</topology>
    </subcellularLocation>
</comment>
<sequence>MSAAPPRTTRRAGTVPGLVTAAHPGPAAAVTVVAALLAVDAGLPARTALVVTLAVLTGQLVVGWVNDLVDLRRDRAVGRADKPLAAGRVRVCPVAVAVALSGAACVVFSLAAGWRSGIVHLVLGVGSAQAYNLGLKGTRLSWLPYAVAFGTLPAVASLAGTPPVWPPWWTTAAGAALGVGAHVLNALPDLADDVRTGVRGLPHRLGERAARPLAAGLLVAASALAAFGPAGSPPAWVWGALAVVAALAAVALAGRGRLPFRAAMAIALVDVVLLVAAG</sequence>
<feature type="transmembrane region" description="Helical" evidence="5">
    <location>
        <begin position="209"/>
        <end position="229"/>
    </location>
</feature>
<dbReference type="Proteomes" id="UP001596119">
    <property type="component" value="Unassembled WGS sequence"/>
</dbReference>
<evidence type="ECO:0000256" key="1">
    <source>
        <dbReference type="ARBA" id="ARBA00004141"/>
    </source>
</evidence>
<dbReference type="Pfam" id="PF01040">
    <property type="entry name" value="UbiA"/>
    <property type="match status" value="1"/>
</dbReference>